<dbReference type="AlphaFoldDB" id="A0A8S2UTU1"/>
<evidence type="ECO:0000313" key="1">
    <source>
        <dbReference type="EMBL" id="CAF4361428.1"/>
    </source>
</evidence>
<accession>A0A8S2UTU1</accession>
<feature type="non-terminal residue" evidence="1">
    <location>
        <position position="83"/>
    </location>
</feature>
<dbReference type="Gene3D" id="3.30.360.10">
    <property type="entry name" value="Dihydrodipicolinate Reductase, domain 2"/>
    <property type="match status" value="1"/>
</dbReference>
<protein>
    <submittedName>
        <fullName evidence="1">Uncharacterized protein</fullName>
    </submittedName>
</protein>
<dbReference type="Proteomes" id="UP000681720">
    <property type="component" value="Unassembled WGS sequence"/>
</dbReference>
<dbReference type="EMBL" id="CAJOBJ010048287">
    <property type="protein sequence ID" value="CAF4361428.1"/>
    <property type="molecule type" value="Genomic_DNA"/>
</dbReference>
<evidence type="ECO:0000313" key="2">
    <source>
        <dbReference type="Proteomes" id="UP000681720"/>
    </source>
</evidence>
<dbReference type="Gene3D" id="3.40.50.720">
    <property type="entry name" value="NAD(P)-binding Rossmann-like Domain"/>
    <property type="match status" value="1"/>
</dbReference>
<comment type="caution">
    <text evidence="1">The sequence shown here is derived from an EMBL/GenBank/DDBJ whole genome shotgun (WGS) entry which is preliminary data.</text>
</comment>
<name>A0A8S2UTU1_9BILA</name>
<reference evidence="1" key="1">
    <citation type="submission" date="2021-02" db="EMBL/GenBank/DDBJ databases">
        <authorList>
            <person name="Nowell W R."/>
        </authorList>
    </citation>
    <scope>NUCLEOTIDE SEQUENCE</scope>
</reference>
<sequence length="83" mass="9420">MGPRYVLHGLRGSFIKHGDDIQEGILRTGVMPTTMDSWGQEPSEDYGLLHTETSDGRIIKEKYETLHGNYGLFYEQLYAAIVD</sequence>
<gene>
    <name evidence="1" type="ORF">GIL414_LOCUS28423</name>
</gene>
<organism evidence="1 2">
    <name type="scientific">Rotaria magnacalcarata</name>
    <dbReference type="NCBI Taxonomy" id="392030"/>
    <lineage>
        <taxon>Eukaryota</taxon>
        <taxon>Metazoa</taxon>
        <taxon>Spiralia</taxon>
        <taxon>Gnathifera</taxon>
        <taxon>Rotifera</taxon>
        <taxon>Eurotatoria</taxon>
        <taxon>Bdelloidea</taxon>
        <taxon>Philodinida</taxon>
        <taxon>Philodinidae</taxon>
        <taxon>Rotaria</taxon>
    </lineage>
</organism>
<proteinExistence type="predicted"/>